<keyword evidence="2" id="KW-1185">Reference proteome</keyword>
<sequence>MILNINILKKILNNLLKNKIWLIFGDDIGQINKILEEIIKIINISVDEIIKFNYNDIEKDITGLLEELYTKNLFSSETKTIIINNVKENINLTLENIIIEYRDKKYNNNQNYPYIFLIGGKMKKNCHTRSIFDNSSKNIIGINCYKQNEKDKINIIRDFLNQYFIKFDNHIPQMIIDLMINENSFIDNELEKILLYLGIDQYSYNNSFINKENLRFSNESSILTENDIFAMKNDDCVFNMHAIEDFCESNNIQFINNIDQISPIPLLRSIKNYLLQAVIVKFLIGDSNDTIKIDKCINMLKLPFYQDKRLKFYKLLINNKNYLYRLIIQMAEIEKEMYKLPTIAHQIYTTHILIMTNLFYKNIYQNMYFYAKEDVESKI</sequence>
<dbReference type="EMBL" id="JARGYU010000002">
    <property type="protein sequence ID" value="MDZ5761442.1"/>
    <property type="molecule type" value="Genomic_DNA"/>
</dbReference>
<organism evidence="1 2">
    <name type="scientific">Lyticum sinuosum</name>
    <dbReference type="NCBI Taxonomy" id="1332059"/>
    <lineage>
        <taxon>Bacteria</taxon>
        <taxon>Pseudomonadati</taxon>
        <taxon>Pseudomonadota</taxon>
        <taxon>Alphaproteobacteria</taxon>
        <taxon>Rickettsiales</taxon>
        <taxon>Lyticum</taxon>
    </lineage>
</organism>
<protein>
    <submittedName>
        <fullName evidence="1">DNA polymerase III subunit delta</fullName>
    </submittedName>
</protein>
<gene>
    <name evidence="1" type="ORF">Lyticum_00621</name>
</gene>
<reference evidence="1" key="1">
    <citation type="submission" date="2023-02" db="EMBL/GenBank/DDBJ databases">
        <title>Host association and intracellularity evolved multiple times independently in the Rickettsiales.</title>
        <authorList>
            <person name="Castelli M."/>
            <person name="Nardi T."/>
            <person name="Gammuto L."/>
            <person name="Bellinzona G."/>
            <person name="Sabaneyeva E."/>
            <person name="Potekhin A."/>
            <person name="Serra V."/>
            <person name="Petroni G."/>
            <person name="Sassera D."/>
        </authorList>
    </citation>
    <scope>NUCLEOTIDE SEQUENCE</scope>
    <source>
        <strain evidence="1">USBL-36I1</strain>
    </source>
</reference>
<evidence type="ECO:0000313" key="2">
    <source>
        <dbReference type="Proteomes" id="UP001289135"/>
    </source>
</evidence>
<dbReference type="Gene3D" id="3.40.50.300">
    <property type="entry name" value="P-loop containing nucleotide triphosphate hydrolases"/>
    <property type="match status" value="1"/>
</dbReference>
<dbReference type="AlphaFoldDB" id="A0AAE4VKF9"/>
<proteinExistence type="predicted"/>
<accession>A0AAE4VKF9</accession>
<dbReference type="InterPro" id="IPR027417">
    <property type="entry name" value="P-loop_NTPase"/>
</dbReference>
<dbReference type="RefSeq" id="WP_322498867.1">
    <property type="nucleotide sequence ID" value="NZ_JARGYU010000002.1"/>
</dbReference>
<comment type="caution">
    <text evidence="1">The sequence shown here is derived from an EMBL/GenBank/DDBJ whole genome shotgun (WGS) entry which is preliminary data.</text>
</comment>
<name>A0AAE4VKF9_9RICK</name>
<evidence type="ECO:0000313" key="1">
    <source>
        <dbReference type="EMBL" id="MDZ5761442.1"/>
    </source>
</evidence>
<dbReference type="Proteomes" id="UP001289135">
    <property type="component" value="Unassembled WGS sequence"/>
</dbReference>